<organism evidence="3">
    <name type="scientific">Pluralibacter gergoviae</name>
    <name type="common">Enterobacter gergoviae</name>
    <dbReference type="NCBI Taxonomy" id="61647"/>
    <lineage>
        <taxon>Bacteria</taxon>
        <taxon>Pseudomonadati</taxon>
        <taxon>Pseudomonadota</taxon>
        <taxon>Gammaproteobacteria</taxon>
        <taxon>Enterobacterales</taxon>
        <taxon>Enterobacteriaceae</taxon>
        <taxon>Pluralibacter</taxon>
    </lineage>
</organism>
<dbReference type="AlphaFoldDB" id="A0AAI9GKB9"/>
<keyword evidence="2" id="KW-0472">Membrane</keyword>
<name>A0AAI9GKB9_PLUGE</name>
<proteinExistence type="predicted"/>
<dbReference type="RefSeq" id="WP_043080987.1">
    <property type="nucleotide sequence ID" value="NZ_CP009450.1"/>
</dbReference>
<protein>
    <submittedName>
        <fullName evidence="3">DUF2500 domain-containing protein</fullName>
    </submittedName>
</protein>
<gene>
    <name evidence="3" type="ORF">QEG54_003250</name>
</gene>
<dbReference type="Gene3D" id="2.40.50.660">
    <property type="match status" value="1"/>
</dbReference>
<feature type="region of interest" description="Disordered" evidence="1">
    <location>
        <begin position="46"/>
        <end position="69"/>
    </location>
</feature>
<feature type="transmembrane region" description="Helical" evidence="2">
    <location>
        <begin position="6"/>
        <end position="24"/>
    </location>
</feature>
<evidence type="ECO:0000256" key="1">
    <source>
        <dbReference type="SAM" id="MobiDB-lite"/>
    </source>
</evidence>
<feature type="compositionally biased region" description="Basic and acidic residues" evidence="1">
    <location>
        <begin position="46"/>
        <end position="58"/>
    </location>
</feature>
<keyword evidence="2" id="KW-0812">Transmembrane</keyword>
<keyword evidence="2" id="KW-1133">Transmembrane helix</keyword>
<sequence length="118" mass="13319">MGKVPPFLLIIVVIIAVAASYRFVQQRRERAENRAAPQLETRVEVSNKREKVLNDRRSRQQMTTPAGSTVRYEASFRPLSGGAAMTFRLSEAQYHRLTVGDRGTLSYRGSQFVNFAGE</sequence>
<evidence type="ECO:0000256" key="2">
    <source>
        <dbReference type="SAM" id="Phobius"/>
    </source>
</evidence>
<dbReference type="InterPro" id="IPR019635">
    <property type="entry name" value="DUF2500"/>
</dbReference>
<dbReference type="EMBL" id="ABLOKC030000018">
    <property type="protein sequence ID" value="EML1472498.1"/>
    <property type="molecule type" value="Genomic_DNA"/>
</dbReference>
<comment type="caution">
    <text evidence="3">The sequence shown here is derived from an EMBL/GenBank/DDBJ whole genome shotgun (WGS) entry which is preliminary data.</text>
</comment>
<reference evidence="3" key="1">
    <citation type="submission" date="2024-02" db="EMBL/GenBank/DDBJ databases">
        <authorList>
            <consortium name="Clinical and Environmental Microbiology Branch: Whole genome sequencing antimicrobial resistance pathogens in the healthcare setting"/>
        </authorList>
    </citation>
    <scope>NUCLEOTIDE SEQUENCE</scope>
    <source>
        <strain evidence="3">2021DK-00143</strain>
    </source>
</reference>
<dbReference type="Pfam" id="PF10694">
    <property type="entry name" value="DUF2500"/>
    <property type="match status" value="1"/>
</dbReference>
<accession>A0AAI9GKB9</accession>
<evidence type="ECO:0000313" key="3">
    <source>
        <dbReference type="EMBL" id="EML1472498.1"/>
    </source>
</evidence>
<dbReference type="KEGG" id="pge:LG71_01750"/>